<gene>
    <name evidence="4" type="ORF">GQX73_g899</name>
</gene>
<dbReference type="GO" id="GO:0003700">
    <property type="term" value="F:DNA-binding transcription factor activity"/>
    <property type="evidence" value="ECO:0007669"/>
    <property type="project" value="InterPro"/>
</dbReference>
<sequence>MSYPVDNDINSGPINNHTQHPCAYTHPQPQSQPQLAQYGQPQQLQTQFFGLVQPYNNSGNSSNAHHRPPDFPVAHQYNHPNFNLGIPSYGAIPHTALVAQEQDTSPAGATGLPHKLPWCPEPGTSSQQQDGQIASASSYQSDMRYIKGPLDVLNAEQYDDGRFTGRRGVYKPEAHVLSSATSTSNPKKRGRKASQNDRIEPVEEIKRARGRPRLETGDHQDMKERRKEQIRVAQRAYRTRKENTITDLEAKVAGLEASNHEVNATFQSLMEYVEKNSITAKIPELGRRLQQFQAVLLQRSSEATNPGDDNATPDAKASTDSAAQPDQSRLEIRAVRNRPESEATPVPTTQHTQQPQQLLGGIIVTHEPESQAVNQDSVQTSVSLLEDGSYTFVRMANLENASFGYVELMDNAAQHPWQWDSLPMPSSGAFLERTLSRRLHRRTTERAAKLLAMKDPPYDVMHRVFGFVRNYAPLENIRERVASVLSRGPDEDMNAYAQPFHNIGGSGTHFASDGKNMSYPGSGGAPFPNSGFGMGPFNEKTTMVRDELLDALQHTKFPGWQGEWFDSYEVEQYLAQKSISLPQGGDGYVEIPPGEFYNNPLVDQASTAENSLRGSVSGKADSDFNVSSNVGEGPPLHSTEQAMVRNAQYPSPVSSIDTMLSIPATTDIWSSGPIGSDFLAMSQTMSGNTSFLAYHNATSLGFPNSSQFYSSPAMDLVSGQNRNKRVWFSVDKFIESLGSKGTCVGRGPAFRKEHVVAAFWEATKPGPE</sequence>
<evidence type="ECO:0000313" key="4">
    <source>
        <dbReference type="EMBL" id="KAF2972534.1"/>
    </source>
</evidence>
<feature type="region of interest" description="Disordered" evidence="2">
    <location>
        <begin position="1"/>
        <end position="40"/>
    </location>
</feature>
<evidence type="ECO:0000259" key="3">
    <source>
        <dbReference type="Pfam" id="PF00170"/>
    </source>
</evidence>
<dbReference type="Gene3D" id="1.20.5.170">
    <property type="match status" value="1"/>
</dbReference>
<dbReference type="Proteomes" id="UP000481858">
    <property type="component" value="Unassembled WGS sequence"/>
</dbReference>
<dbReference type="PANTHER" id="PTHR40618:SF1">
    <property type="entry name" value="B-ZIP TRANSCRIPTION FACTOR (EUROFUNG)"/>
    <property type="match status" value="1"/>
</dbReference>
<evidence type="ECO:0000256" key="2">
    <source>
        <dbReference type="SAM" id="MobiDB-lite"/>
    </source>
</evidence>
<comment type="caution">
    <text evidence="4">The sequence shown here is derived from an EMBL/GenBank/DDBJ whole genome shotgun (WGS) entry which is preliminary data.</text>
</comment>
<name>A0A7C8N3T8_9PEZI</name>
<dbReference type="PANTHER" id="PTHR40618">
    <property type="entry name" value="B-ZIP TRANSCRIPTION FACTOR (EUROFUNG)-RELATED"/>
    <property type="match status" value="1"/>
</dbReference>
<dbReference type="InterPro" id="IPR004827">
    <property type="entry name" value="bZIP"/>
</dbReference>
<evidence type="ECO:0000313" key="5">
    <source>
        <dbReference type="Proteomes" id="UP000481858"/>
    </source>
</evidence>
<dbReference type="Pfam" id="PF00170">
    <property type="entry name" value="bZIP_1"/>
    <property type="match status" value="1"/>
</dbReference>
<feature type="region of interest" description="Disordered" evidence="2">
    <location>
        <begin position="174"/>
        <end position="202"/>
    </location>
</feature>
<feature type="compositionally biased region" description="Low complexity" evidence="2">
    <location>
        <begin position="27"/>
        <end position="40"/>
    </location>
</feature>
<keyword evidence="5" id="KW-1185">Reference proteome</keyword>
<dbReference type="OrthoDB" id="3555317at2759"/>
<feature type="compositionally biased region" description="Polar residues" evidence="2">
    <location>
        <begin position="8"/>
        <end position="19"/>
    </location>
</feature>
<proteinExistence type="predicted"/>
<dbReference type="SUPFAM" id="SSF57959">
    <property type="entry name" value="Leucine zipper domain"/>
    <property type="match status" value="1"/>
</dbReference>
<feature type="coiled-coil region" evidence="1">
    <location>
        <begin position="238"/>
        <end position="265"/>
    </location>
</feature>
<feature type="compositionally biased region" description="Polar residues" evidence="2">
    <location>
        <begin position="318"/>
        <end position="327"/>
    </location>
</feature>
<keyword evidence="1" id="KW-0175">Coiled coil</keyword>
<feature type="domain" description="BZIP" evidence="3">
    <location>
        <begin position="222"/>
        <end position="275"/>
    </location>
</feature>
<dbReference type="EMBL" id="WUBL01000005">
    <property type="protein sequence ID" value="KAF2972534.1"/>
    <property type="molecule type" value="Genomic_DNA"/>
</dbReference>
<dbReference type="CDD" id="cd14688">
    <property type="entry name" value="bZIP_YAP"/>
    <property type="match status" value="1"/>
</dbReference>
<dbReference type="AlphaFoldDB" id="A0A7C8N3T8"/>
<dbReference type="InterPro" id="IPR046347">
    <property type="entry name" value="bZIP_sf"/>
</dbReference>
<reference evidence="4 5" key="1">
    <citation type="submission" date="2019-12" db="EMBL/GenBank/DDBJ databases">
        <title>Draft genome sequence of the ascomycete Xylaria multiplex DSM 110363.</title>
        <authorList>
            <person name="Buettner E."/>
            <person name="Kellner H."/>
        </authorList>
    </citation>
    <scope>NUCLEOTIDE SEQUENCE [LARGE SCALE GENOMIC DNA]</scope>
    <source>
        <strain evidence="4 5">DSM 110363</strain>
    </source>
</reference>
<organism evidence="4 5">
    <name type="scientific">Xylaria multiplex</name>
    <dbReference type="NCBI Taxonomy" id="323545"/>
    <lineage>
        <taxon>Eukaryota</taxon>
        <taxon>Fungi</taxon>
        <taxon>Dikarya</taxon>
        <taxon>Ascomycota</taxon>
        <taxon>Pezizomycotina</taxon>
        <taxon>Sordariomycetes</taxon>
        <taxon>Xylariomycetidae</taxon>
        <taxon>Xylariales</taxon>
        <taxon>Xylariaceae</taxon>
        <taxon>Xylaria</taxon>
    </lineage>
</organism>
<protein>
    <recommendedName>
        <fullName evidence="3">BZIP domain-containing protein</fullName>
    </recommendedName>
</protein>
<feature type="region of interest" description="Disordered" evidence="2">
    <location>
        <begin position="300"/>
        <end position="332"/>
    </location>
</feature>
<accession>A0A7C8N3T8</accession>
<dbReference type="InParanoid" id="A0A7C8N3T8"/>
<evidence type="ECO:0000256" key="1">
    <source>
        <dbReference type="SAM" id="Coils"/>
    </source>
</evidence>